<dbReference type="RefSeq" id="WP_089827109.1">
    <property type="nucleotide sequence ID" value="NZ_FODV01000016.1"/>
</dbReference>
<sequence>MTLTFDASERFFEAAAEWAEQQMMDPEEAFEIKAEQALLEIEHLVSGAHEIEFETDAPTVSHHPSEELEAFLSKQAEATGLDESTLLKLHVDLYTRAFLRDDSERPPGTPPSGE</sequence>
<dbReference type="EMBL" id="FODV01000016">
    <property type="protein sequence ID" value="SEP13799.1"/>
    <property type="molecule type" value="Genomic_DNA"/>
</dbReference>
<reference evidence="2" key="1">
    <citation type="submission" date="2016-10" db="EMBL/GenBank/DDBJ databases">
        <authorList>
            <person name="Varghese N."/>
            <person name="Submissions S."/>
        </authorList>
    </citation>
    <scope>NUCLEOTIDE SEQUENCE [LARGE SCALE GENOMIC DNA]</scope>
    <source>
        <strain evidence="2">CGMCC 1.10121</strain>
    </source>
</reference>
<evidence type="ECO:0000313" key="1">
    <source>
        <dbReference type="EMBL" id="SEP13799.1"/>
    </source>
</evidence>
<name>A0A1H8VEI2_9EURY</name>
<protein>
    <submittedName>
        <fullName evidence="1">Uncharacterized protein</fullName>
    </submittedName>
</protein>
<dbReference type="Proteomes" id="UP000199126">
    <property type="component" value="Unassembled WGS sequence"/>
</dbReference>
<organism evidence="1 2">
    <name type="scientific">Halogranum amylolyticum</name>
    <dbReference type="NCBI Taxonomy" id="660520"/>
    <lineage>
        <taxon>Archaea</taxon>
        <taxon>Methanobacteriati</taxon>
        <taxon>Methanobacteriota</taxon>
        <taxon>Stenosarchaea group</taxon>
        <taxon>Halobacteria</taxon>
        <taxon>Halobacteriales</taxon>
        <taxon>Haloferacaceae</taxon>
    </lineage>
</organism>
<dbReference type="OrthoDB" id="155826at2157"/>
<dbReference type="AlphaFoldDB" id="A0A1H8VEI2"/>
<proteinExistence type="predicted"/>
<gene>
    <name evidence="1" type="ORF">SAMN04487948_11627</name>
</gene>
<accession>A0A1H8VEI2</accession>
<evidence type="ECO:0000313" key="2">
    <source>
        <dbReference type="Proteomes" id="UP000199126"/>
    </source>
</evidence>
<keyword evidence="2" id="KW-1185">Reference proteome</keyword>